<evidence type="ECO:0000256" key="1">
    <source>
        <dbReference type="ARBA" id="ARBA00022737"/>
    </source>
</evidence>
<feature type="compositionally biased region" description="Low complexity" evidence="2">
    <location>
        <begin position="767"/>
        <end position="784"/>
    </location>
</feature>
<feature type="region of interest" description="Disordered" evidence="2">
    <location>
        <begin position="271"/>
        <end position="385"/>
    </location>
</feature>
<evidence type="ECO:0000313" key="4">
    <source>
        <dbReference type="EMBL" id="JAP46353.1"/>
    </source>
</evidence>
<dbReference type="GO" id="GO:0040001">
    <property type="term" value="P:establishment of mitotic spindle localization"/>
    <property type="evidence" value="ECO:0007669"/>
    <property type="project" value="TreeGrafter"/>
</dbReference>
<dbReference type="InterPro" id="IPR011989">
    <property type="entry name" value="ARM-like"/>
</dbReference>
<feature type="compositionally biased region" description="Polar residues" evidence="2">
    <location>
        <begin position="431"/>
        <end position="446"/>
    </location>
</feature>
<dbReference type="InterPro" id="IPR016024">
    <property type="entry name" value="ARM-type_fold"/>
</dbReference>
<feature type="region of interest" description="Disordered" evidence="2">
    <location>
        <begin position="757"/>
        <end position="784"/>
    </location>
</feature>
<dbReference type="InterPro" id="IPR024395">
    <property type="entry name" value="CLASP_N_dom"/>
</dbReference>
<feature type="compositionally biased region" description="Polar residues" evidence="2">
    <location>
        <begin position="1"/>
        <end position="20"/>
    </location>
</feature>
<dbReference type="GO" id="GO:0005815">
    <property type="term" value="C:microtubule organizing center"/>
    <property type="evidence" value="ECO:0007669"/>
    <property type="project" value="TreeGrafter"/>
</dbReference>
<dbReference type="Pfam" id="PF02985">
    <property type="entry name" value="HEAT"/>
    <property type="match status" value="1"/>
</dbReference>
<dbReference type="Gene3D" id="1.25.10.10">
    <property type="entry name" value="Leucine-rich Repeat Variant"/>
    <property type="match status" value="3"/>
</dbReference>
<feature type="region of interest" description="Disordered" evidence="2">
    <location>
        <begin position="1"/>
        <end position="22"/>
    </location>
</feature>
<dbReference type="GO" id="GO:0008017">
    <property type="term" value="F:microtubule binding"/>
    <property type="evidence" value="ECO:0007669"/>
    <property type="project" value="TreeGrafter"/>
</dbReference>
<feature type="compositionally biased region" description="Low complexity" evidence="2">
    <location>
        <begin position="860"/>
        <end position="880"/>
    </location>
</feature>
<feature type="compositionally biased region" description="Low complexity" evidence="2">
    <location>
        <begin position="356"/>
        <end position="374"/>
    </location>
</feature>
<feature type="region of interest" description="Disordered" evidence="2">
    <location>
        <begin position="826"/>
        <end position="962"/>
    </location>
</feature>
<dbReference type="EMBL" id="GEEE01016872">
    <property type="protein sequence ID" value="JAP46353.1"/>
    <property type="molecule type" value="Transcribed_RNA"/>
</dbReference>
<name>A0A0X3P3X4_SCHSO</name>
<evidence type="ECO:0000259" key="3">
    <source>
        <dbReference type="SMART" id="SM01349"/>
    </source>
</evidence>
<dbReference type="Pfam" id="PF12348">
    <property type="entry name" value="CLASP_N"/>
    <property type="match status" value="1"/>
</dbReference>
<dbReference type="GO" id="GO:0090307">
    <property type="term" value="P:mitotic spindle assembly"/>
    <property type="evidence" value="ECO:0007669"/>
    <property type="project" value="TreeGrafter"/>
</dbReference>
<dbReference type="PANTHER" id="PTHR21567:SF9">
    <property type="entry name" value="CLIP-ASSOCIATING PROTEIN"/>
    <property type="match status" value="1"/>
</dbReference>
<feature type="domain" description="TOG" evidence="3">
    <location>
        <begin position="50"/>
        <end position="281"/>
    </location>
</feature>
<feature type="compositionally biased region" description="Pro residues" evidence="2">
    <location>
        <begin position="902"/>
        <end position="913"/>
    </location>
</feature>
<sequence>MASVKSSTSMRKQPTHSSAAATGMVDEETFRQAFKSVSSLPIYSSKDMADYIKKVKDSLSVNAEDWERRVDALQTLRSVVAGGSYQMEDFYPQLRTLEQPVEACLRDLRSQVVRESCVTVAYLSQELGIRFDHFAEVIMPTLLNLIPNSAKIMSTSGIQAVMFIIKNTHAARLLPIIVGGLSSKSNVVRRYVCEFLDPICQYWPVNVIDKYMGLFQESLRKGISDADQDARSASRRAFQSFAMKFPDESRALLQNLEPAQRKMIEKTLSADASSDISAASSRTASQTNLASRSGNGSTTGTGKRPNRPLLGSAAAASMRRPNVAGGYNGTSALGDRARPKIGLYAETRGRSGQKVSQSQPASREASPSSRAGSEYEFVPSSGYGRQAPVSAGYSATMGRRGNPFVTGGTIGIEGTAERRRPSIGSRLPRSQGPSRDTSPTSITGGSAYNAPYAISAIERARRASGSTAPQRPSISCLSDVGYSNHGINSHRSQYESDDNASETSSMCSERSGRSVPTYRRRSSRTVSGINDIINLLRSPQWAEKKDGLVNLQNFLRSGEQLSQPEVNRLADVLSSIFGDSSSKVLSLFMDTLQLFMKTYHPLLHDWVYVALVRLLSRQGHEVLSSHQRAIKETLTVLRSTFPLDLQFFHCCRFIIDDALTPAPKVKVCMLEYIKDLLVMMPSDALCNPPVEVVKAITRIITWSTEPKSAEVRRLASRVIIKMSDLNSDNFTHLIQQIPRGQQEQASKLLKTYQKTSTAGGSALAPDGGSYAAASGPTSTTGSSWYSKSGIRRVFSMRQPKTKAPGSSQTLAGRAVNPITAKYVQQQAAYPPGDSYSSRGLRPGPTPDGQLHDVGGPGNFQFPSQHMQQQPQYHQHHLSSSNTNGNGADNGHNHFPMVAPSPLYSPPTHPPMPGSPTNSQPMLLQGAESGFFTERSPLSQSGCDQQDNSPVSRNSRPPSLLSGFDRANELTISKLKKPVIGYQTLKKIREMLPEDALTEILQELSNYNERYEQRKACMLKLIKLLRDGSVETWEEHSKPTLLILLESLSDNSGDTRALALRVLQELVRTQGELIREYACLTVMKILEACKDSEKAVVRSAEECAQTVARYLPEELCLRLLTTVILDTRTELNLPAVKMQTQVIKVSSPEAVAEVLPDLIPGLISGCSHEDSAVRKASIFCLVQLALKFGDNIWPHLEDLAASKKRLLRVYIDKELQGNNSSESLRIS</sequence>
<dbReference type="InterPro" id="IPR000357">
    <property type="entry name" value="HEAT"/>
</dbReference>
<feature type="region of interest" description="Disordered" evidence="2">
    <location>
        <begin position="404"/>
        <end position="447"/>
    </location>
</feature>
<feature type="compositionally biased region" description="Low complexity" evidence="2">
    <location>
        <begin position="271"/>
        <end position="302"/>
    </location>
</feature>
<feature type="compositionally biased region" description="Low complexity" evidence="2">
    <location>
        <begin position="947"/>
        <end position="961"/>
    </location>
</feature>
<dbReference type="SMART" id="SM01349">
    <property type="entry name" value="TOG"/>
    <property type="match status" value="2"/>
</dbReference>
<feature type="domain" description="TOG" evidence="3">
    <location>
        <begin position="990"/>
        <end position="1220"/>
    </location>
</feature>
<keyword evidence="1" id="KW-0677">Repeat</keyword>
<feature type="compositionally biased region" description="Polar residues" evidence="2">
    <location>
        <begin position="465"/>
        <end position="476"/>
    </location>
</feature>
<feature type="compositionally biased region" description="Polar residues" evidence="2">
    <location>
        <begin position="935"/>
        <end position="946"/>
    </location>
</feature>
<protein>
    <recommendedName>
        <fullName evidence="3">TOG domain-containing protein</fullName>
    </recommendedName>
</protein>
<evidence type="ECO:0000256" key="2">
    <source>
        <dbReference type="SAM" id="MobiDB-lite"/>
    </source>
</evidence>
<accession>A0A0X3P3X4</accession>
<dbReference type="SUPFAM" id="SSF48371">
    <property type="entry name" value="ARM repeat"/>
    <property type="match status" value="2"/>
</dbReference>
<dbReference type="GO" id="GO:0045180">
    <property type="term" value="C:basal cortex"/>
    <property type="evidence" value="ECO:0007669"/>
    <property type="project" value="TreeGrafter"/>
</dbReference>
<organism evidence="4">
    <name type="scientific">Schistocephalus solidus</name>
    <name type="common">Tapeworm</name>
    <dbReference type="NCBI Taxonomy" id="70667"/>
    <lineage>
        <taxon>Eukaryota</taxon>
        <taxon>Metazoa</taxon>
        <taxon>Spiralia</taxon>
        <taxon>Lophotrochozoa</taxon>
        <taxon>Platyhelminthes</taxon>
        <taxon>Cestoda</taxon>
        <taxon>Eucestoda</taxon>
        <taxon>Diphyllobothriidea</taxon>
        <taxon>Diphyllobothriidae</taxon>
        <taxon>Schistocephalus</taxon>
    </lineage>
</organism>
<dbReference type="InterPro" id="IPR034085">
    <property type="entry name" value="TOG"/>
</dbReference>
<dbReference type="GO" id="GO:0000776">
    <property type="term" value="C:kinetochore"/>
    <property type="evidence" value="ECO:0007669"/>
    <property type="project" value="TreeGrafter"/>
</dbReference>
<proteinExistence type="predicted"/>
<dbReference type="PANTHER" id="PTHR21567">
    <property type="entry name" value="CLASP"/>
    <property type="match status" value="1"/>
</dbReference>
<dbReference type="GO" id="GO:0005881">
    <property type="term" value="C:cytoplasmic microtubule"/>
    <property type="evidence" value="ECO:0007669"/>
    <property type="project" value="TreeGrafter"/>
</dbReference>
<reference evidence="4" key="1">
    <citation type="submission" date="2016-01" db="EMBL/GenBank/DDBJ databases">
        <title>Reference transcriptome for the parasite Schistocephalus solidus: insights into the molecular evolution of parasitism.</title>
        <authorList>
            <person name="Hebert F.O."/>
            <person name="Grambauer S."/>
            <person name="Barber I."/>
            <person name="Landry C.R."/>
            <person name="Aubin-Horth N."/>
        </authorList>
    </citation>
    <scope>NUCLEOTIDE SEQUENCE</scope>
</reference>
<gene>
    <name evidence="4" type="ORF">TR143572</name>
</gene>
<feature type="region of interest" description="Disordered" evidence="2">
    <location>
        <begin position="463"/>
        <end position="482"/>
    </location>
</feature>
<dbReference type="GO" id="GO:0005876">
    <property type="term" value="C:spindle microtubule"/>
    <property type="evidence" value="ECO:0007669"/>
    <property type="project" value="TreeGrafter"/>
</dbReference>
<feature type="region of interest" description="Disordered" evidence="2">
    <location>
        <begin position="487"/>
        <end position="521"/>
    </location>
</feature>
<dbReference type="AlphaFoldDB" id="A0A0X3P3X4"/>
<dbReference type="GO" id="GO:0072686">
    <property type="term" value="C:mitotic spindle"/>
    <property type="evidence" value="ECO:0007669"/>
    <property type="project" value="TreeGrafter"/>
</dbReference>